<comment type="caution">
    <text evidence="6">The sequence shown here is derived from an EMBL/GenBank/DDBJ whole genome shotgun (WGS) entry which is preliminary data.</text>
</comment>
<dbReference type="SUPFAM" id="SSF51735">
    <property type="entry name" value="NAD(P)-binding Rossmann-fold domains"/>
    <property type="match status" value="1"/>
</dbReference>
<dbReference type="Gene3D" id="3.30.559.30">
    <property type="entry name" value="Nonribosomal peptide synthetase, condensation domain"/>
    <property type="match status" value="2"/>
</dbReference>
<dbReference type="GO" id="GO:0043041">
    <property type="term" value="P:amino acid activation for nonribosomal peptide biosynthetic process"/>
    <property type="evidence" value="ECO:0007669"/>
    <property type="project" value="TreeGrafter"/>
</dbReference>
<proteinExistence type="predicted"/>
<dbReference type="InterPro" id="IPR010080">
    <property type="entry name" value="Thioester_reductase-like_dom"/>
</dbReference>
<dbReference type="CDD" id="cd05930">
    <property type="entry name" value="A_NRPS"/>
    <property type="match status" value="1"/>
</dbReference>
<dbReference type="Gene3D" id="3.40.50.980">
    <property type="match status" value="2"/>
</dbReference>
<sequence>MHTNPSSLSPLTTAQREIWFAQQLHSDIPFAIAQYVDVTGPLDCAVYAAAGRRAARELGVYLRFGADGDGTPWQWPAFDQYDELDVHDLSAESDPRAAAMEWMRAHQHTPMDVTVDPPLQSAVLRLAPERHLIYTRAHHLLLDGYGAMMLARRSAELYELMRVRAELPELEPGTPEVLVEADRAYRASTRYEKDRRYWAARAAGLPEPVSPATRPGDLAPYAIVVGADLEAARTTASEKAVSGAGAATVLVAVFGAYLARLTGAVEVSLSLPVAARTTAALRRTAGLVSNVVPLRLPISDSACLADLVGVVREEMSGALRHQRYRGEDISRDLPAGNRHTGHDFGPAVNIMNFHSAVELGAAHGVLHLLGTGPVPDMAFNVYPGSANGLRVEFEANPNRYTRDELAAHGARFLRLLDHLTGDAAATVGGFDLLDERERRTLVPWRGPSAGPAEPLAALIASAVRRNPDGTAVVHGERRWSYREFDRRTNRLARALIAAGAGPERLVVTMLDRSAESVAAVWAVAKAGAAFVPIDPGYPADRIDYLLTDCGAQLALTTAEHGDRLPAEMSRILVDDLLDAPPAADPGPVTDAERGAALSAAHPAYLVYTSGSTGRPKGVMVTHGGLANLAAERRERFGLHPGSVTLHHASPGFDMAVGEQLCALAGATTMVIAPRYVVAGSELAELIRRTRVTMAIITPAVLATLDPATVPELRALAVGGEAIRSDLVDAWAPGRCLRNGYGPTEATDIATLGELEEGRPVTIGAPLRGFHALVLDSALRPVPPGVLGELYIGGPALARGYHRRPGLTASRFVADPFGPGGRLYRTGDLVTLVEDPEPRLVYHGRSDFQVKVRGHRIEPGEIETALTALPGIARAAVIAHTDPHTGTHLVAYLVPERGARIERATVRARLARELPAYLRPTAYEILDTLPLTANGKLDNRRLPAPVFGRAEFRAPAGAAEERVARVFAEVLETTEPIGARDNFFDRGGTSLSAGRVAARLGVPMRTLFDSPTVAELAAALRNRHPAPAPELVAESRPDPVPPAPAQLRLWLLNQLLPDSAAYHLPVAVRLTGRLDLRALGTAVRGVLDRHEILRTVYPEHGAAAYQRVLPTDDALAAADLSPREVSGDADLNAAVDELVYRPFDLAIDLPVRVRLFRVGGDGHVLVLVAHHIAADGWSLGPLTGDLMAAYVAALSGVEPGWAPLPVRYTDYSRWHHALLGDRTDPDSRASRQLEYWRTVLAGVPDSLPLPTRAGGPEEPSGVGATVEVTSIETDRTLGDSTAFMVSLAAYAVLLHRFSGCTDMVIGTPVAGRGHPALDRMVGMFVNTVPLRIRIDPDASFRDLVAAIRGIALDAFEHADMPFDRIADAVDAPRLDGGHPLLRTVFSYENLPAPPPLALDGLSVEVLELPQRTTQFDLTVTVHENPSRAVFRYDTAVFDEVAVTAFADGYLALLVAANADPDCRVGELVQIIDAPEARIARPATRTITAAVSYQESAMTPREQAIAAVFAEVLGVSSVGPTDDFFGLGGTSLLVFTLRTALREHLGLEVDPRTLFTAATVRALASAADDDDPEAFAQQLIEDARLDPDFVVHRVTPADSEGPMLLTGATGFLGTHLLRAVLDSGTRTVYCLVRATTPEDGLTRLRTAMSAFDLAHDDLPDRVIAVPGDLARPRLGLDEETFTGLAQRLAVIVHNGALVNHVASYRQLRAANIGGTREVLRLATAQRTIPVHLVSTLDAVLGRDRSGLVTERNAITAAEVGRHGYVATKWVAEQLVLRAGERGLPVAVYRPGLVTGSARTGAVAADDALWTLVRAAALIGVAPDPGAAVVSLAPVDYVAAALAALIGRAPACGERYHLVNTEPTPVRELLAGLVRLGYPVRIGTPEEAQRVLGERLAASAEPVGDLGRAALLVGTYADLDVPGVGDLVLDDSRAREGLAGTGITCPVVDTALIDRYLQWFQGTGLLAPAPSTVR</sequence>
<dbReference type="CDD" id="cd19540">
    <property type="entry name" value="LCL_NRPS-like"/>
    <property type="match status" value="1"/>
</dbReference>
<comment type="cofactor">
    <cofactor evidence="1">
        <name>pantetheine 4'-phosphate</name>
        <dbReference type="ChEBI" id="CHEBI:47942"/>
    </cofactor>
</comment>
<dbReference type="PANTHER" id="PTHR45527">
    <property type="entry name" value="NONRIBOSOMAL PEPTIDE SYNTHETASE"/>
    <property type="match status" value="1"/>
</dbReference>
<dbReference type="InterPro" id="IPR036736">
    <property type="entry name" value="ACP-like_sf"/>
</dbReference>
<dbReference type="FunFam" id="3.40.50.980:FF:000001">
    <property type="entry name" value="Non-ribosomal peptide synthetase"/>
    <property type="match status" value="1"/>
</dbReference>
<dbReference type="SMART" id="SM00823">
    <property type="entry name" value="PKS_PP"/>
    <property type="match status" value="2"/>
</dbReference>
<dbReference type="InterPro" id="IPR010071">
    <property type="entry name" value="AA_adenyl_dom"/>
</dbReference>
<dbReference type="NCBIfam" id="TIGR01733">
    <property type="entry name" value="AA-adenyl-dom"/>
    <property type="match status" value="1"/>
</dbReference>
<dbReference type="Gene3D" id="2.30.38.10">
    <property type="entry name" value="Luciferase, Domain 3"/>
    <property type="match status" value="1"/>
</dbReference>
<dbReference type="InterPro" id="IPR000873">
    <property type="entry name" value="AMP-dep_synth/lig_dom"/>
</dbReference>
<dbReference type="GO" id="GO:0005829">
    <property type="term" value="C:cytosol"/>
    <property type="evidence" value="ECO:0007669"/>
    <property type="project" value="TreeGrafter"/>
</dbReference>
<dbReference type="PROSITE" id="PS50075">
    <property type="entry name" value="CARRIER"/>
    <property type="match status" value="1"/>
</dbReference>
<gene>
    <name evidence="6" type="ORF">HGA15_13505</name>
</gene>
<evidence type="ECO:0000256" key="2">
    <source>
        <dbReference type="ARBA" id="ARBA00022450"/>
    </source>
</evidence>
<dbReference type="InterPro" id="IPR025110">
    <property type="entry name" value="AMP-bd_C"/>
</dbReference>
<dbReference type="InterPro" id="IPR020806">
    <property type="entry name" value="PKS_PP-bd"/>
</dbReference>
<evidence type="ECO:0000313" key="6">
    <source>
        <dbReference type="EMBL" id="NKY57154.1"/>
    </source>
</evidence>
<dbReference type="Gene3D" id="3.30.559.10">
    <property type="entry name" value="Chloramphenicol acetyltransferase-like domain"/>
    <property type="match status" value="2"/>
</dbReference>
<dbReference type="Pfam" id="PF13193">
    <property type="entry name" value="AMP-binding_C"/>
    <property type="match status" value="1"/>
</dbReference>
<dbReference type="Gene3D" id="3.40.50.720">
    <property type="entry name" value="NAD(P)-binding Rossmann-like Domain"/>
    <property type="match status" value="1"/>
</dbReference>
<dbReference type="InterPro" id="IPR001242">
    <property type="entry name" value="Condensation_dom"/>
</dbReference>
<reference evidence="6 7" key="1">
    <citation type="submission" date="2020-04" db="EMBL/GenBank/DDBJ databases">
        <title>MicrobeNet Type strains.</title>
        <authorList>
            <person name="Nicholson A.C."/>
        </authorList>
    </citation>
    <scope>NUCLEOTIDE SEQUENCE [LARGE SCALE GENOMIC DNA]</scope>
    <source>
        <strain evidence="6 7">JCM 3332</strain>
    </source>
</reference>
<keyword evidence="3" id="KW-0597">Phosphoprotein</keyword>
<dbReference type="InterPro" id="IPR013120">
    <property type="entry name" value="FAR_NAD-bd"/>
</dbReference>
<evidence type="ECO:0000256" key="4">
    <source>
        <dbReference type="ARBA" id="ARBA00022598"/>
    </source>
</evidence>
<dbReference type="InterPro" id="IPR009081">
    <property type="entry name" value="PP-bd_ACP"/>
</dbReference>
<accession>A0A846YHK0</accession>
<dbReference type="Gene3D" id="3.30.300.30">
    <property type="match status" value="1"/>
</dbReference>
<feature type="domain" description="Carrier" evidence="5">
    <location>
        <begin position="1494"/>
        <end position="1569"/>
    </location>
</feature>
<dbReference type="InterPro" id="IPR036291">
    <property type="entry name" value="NAD(P)-bd_dom_sf"/>
</dbReference>
<dbReference type="Proteomes" id="UP000570678">
    <property type="component" value="Unassembled WGS sequence"/>
</dbReference>
<dbReference type="CDD" id="cd05235">
    <property type="entry name" value="SDR_e1"/>
    <property type="match status" value="1"/>
</dbReference>
<dbReference type="InterPro" id="IPR023213">
    <property type="entry name" value="CAT-like_dom_sf"/>
</dbReference>
<organism evidence="6 7">
    <name type="scientific">Nocardia flavorosea</name>
    <dbReference type="NCBI Taxonomy" id="53429"/>
    <lineage>
        <taxon>Bacteria</taxon>
        <taxon>Bacillati</taxon>
        <taxon>Actinomycetota</taxon>
        <taxon>Actinomycetes</taxon>
        <taxon>Mycobacteriales</taxon>
        <taxon>Nocardiaceae</taxon>
        <taxon>Nocardia</taxon>
    </lineage>
</organism>
<dbReference type="GO" id="GO:0044550">
    <property type="term" value="P:secondary metabolite biosynthetic process"/>
    <property type="evidence" value="ECO:0007669"/>
    <property type="project" value="TreeGrafter"/>
</dbReference>
<dbReference type="NCBIfam" id="TIGR01746">
    <property type="entry name" value="Thioester-redct"/>
    <property type="match status" value="1"/>
</dbReference>
<keyword evidence="4" id="KW-0436">Ligase</keyword>
<keyword evidence="7" id="KW-1185">Reference proteome</keyword>
<dbReference type="GO" id="GO:0008610">
    <property type="term" value="P:lipid biosynthetic process"/>
    <property type="evidence" value="ECO:0007669"/>
    <property type="project" value="UniProtKB-ARBA"/>
</dbReference>
<dbReference type="EMBL" id="JAAXOT010000006">
    <property type="protein sequence ID" value="NKY57154.1"/>
    <property type="molecule type" value="Genomic_DNA"/>
</dbReference>
<dbReference type="SUPFAM" id="SSF52777">
    <property type="entry name" value="CoA-dependent acyltransferases"/>
    <property type="match status" value="4"/>
</dbReference>
<dbReference type="GO" id="GO:0016874">
    <property type="term" value="F:ligase activity"/>
    <property type="evidence" value="ECO:0007669"/>
    <property type="project" value="UniProtKB-KW"/>
</dbReference>
<dbReference type="PANTHER" id="PTHR45527:SF1">
    <property type="entry name" value="FATTY ACID SYNTHASE"/>
    <property type="match status" value="1"/>
</dbReference>
<dbReference type="Gene3D" id="1.10.1200.10">
    <property type="entry name" value="ACP-like"/>
    <property type="match status" value="2"/>
</dbReference>
<name>A0A846YHK0_9NOCA</name>
<evidence type="ECO:0000313" key="7">
    <source>
        <dbReference type="Proteomes" id="UP000570678"/>
    </source>
</evidence>
<dbReference type="Pfam" id="PF07993">
    <property type="entry name" value="NAD_binding_4"/>
    <property type="match status" value="1"/>
</dbReference>
<protein>
    <submittedName>
        <fullName evidence="6">Non-ribosomal peptide synthetase</fullName>
    </submittedName>
</protein>
<dbReference type="UniPathway" id="UPA00011"/>
<dbReference type="InterPro" id="IPR045851">
    <property type="entry name" value="AMP-bd_C_sf"/>
</dbReference>
<evidence type="ECO:0000256" key="3">
    <source>
        <dbReference type="ARBA" id="ARBA00022553"/>
    </source>
</evidence>
<dbReference type="Pfam" id="PF00550">
    <property type="entry name" value="PP-binding"/>
    <property type="match status" value="2"/>
</dbReference>
<evidence type="ECO:0000259" key="5">
    <source>
        <dbReference type="PROSITE" id="PS50075"/>
    </source>
</evidence>
<dbReference type="InterPro" id="IPR020845">
    <property type="entry name" value="AMP-binding_CS"/>
</dbReference>
<dbReference type="PROSITE" id="PS00455">
    <property type="entry name" value="AMP_BINDING"/>
    <property type="match status" value="1"/>
</dbReference>
<keyword evidence="2" id="KW-0596">Phosphopantetheine</keyword>
<dbReference type="Pfam" id="PF00501">
    <property type="entry name" value="AMP-binding"/>
    <property type="match status" value="1"/>
</dbReference>
<dbReference type="RefSeq" id="WP_062976443.1">
    <property type="nucleotide sequence ID" value="NZ_JAAXOT010000006.1"/>
</dbReference>
<dbReference type="GO" id="GO:0031177">
    <property type="term" value="F:phosphopantetheine binding"/>
    <property type="evidence" value="ECO:0007669"/>
    <property type="project" value="InterPro"/>
</dbReference>
<dbReference type="SUPFAM" id="SSF56801">
    <property type="entry name" value="Acetyl-CoA synthetase-like"/>
    <property type="match status" value="1"/>
</dbReference>
<dbReference type="SUPFAM" id="SSF47336">
    <property type="entry name" value="ACP-like"/>
    <property type="match status" value="2"/>
</dbReference>
<evidence type="ECO:0000256" key="1">
    <source>
        <dbReference type="ARBA" id="ARBA00001957"/>
    </source>
</evidence>
<dbReference type="Pfam" id="PF00668">
    <property type="entry name" value="Condensation"/>
    <property type="match status" value="2"/>
</dbReference>